<evidence type="ECO:0000313" key="1">
    <source>
        <dbReference type="EMBL" id="DAE29607.1"/>
    </source>
</evidence>
<sequence length="29" mass="3150">MAKLQKQSVGFTQVANKVLCDKNLSAKAK</sequence>
<protein>
    <submittedName>
        <fullName evidence="1">Uncharacterized protein</fullName>
    </submittedName>
</protein>
<accession>A0A8S5RE17</accession>
<organism evidence="1">
    <name type="scientific">virus sp. ctkyY8</name>
    <dbReference type="NCBI Taxonomy" id="2827995"/>
    <lineage>
        <taxon>Viruses</taxon>
    </lineage>
</organism>
<reference evidence="1" key="1">
    <citation type="journal article" date="2021" name="Proc. Natl. Acad. Sci. U.S.A.">
        <title>A Catalog of Tens of Thousands of Viruses from Human Metagenomes Reveals Hidden Associations with Chronic Diseases.</title>
        <authorList>
            <person name="Tisza M.J."/>
            <person name="Buck C.B."/>
        </authorList>
    </citation>
    <scope>NUCLEOTIDE SEQUENCE</scope>
    <source>
        <strain evidence="1">CtkyY8</strain>
    </source>
</reference>
<name>A0A8S5RE17_9VIRU</name>
<proteinExistence type="predicted"/>
<dbReference type="EMBL" id="BK059095">
    <property type="protein sequence ID" value="DAE29607.1"/>
    <property type="molecule type" value="Genomic_DNA"/>
</dbReference>